<keyword evidence="3" id="KW-1185">Reference proteome</keyword>
<feature type="transmembrane region" description="Helical" evidence="1">
    <location>
        <begin position="276"/>
        <end position="299"/>
    </location>
</feature>
<feature type="transmembrane region" description="Helical" evidence="1">
    <location>
        <begin position="90"/>
        <end position="110"/>
    </location>
</feature>
<evidence type="ECO:0000256" key="1">
    <source>
        <dbReference type="HAMAP-Rule" id="MF_02093"/>
    </source>
</evidence>
<accession>A0A562IG28</accession>
<comment type="caution">
    <text evidence="2">The sequence shown here is derived from an EMBL/GenBank/DDBJ whole genome shotgun (WGS) entry which is preliminary data.</text>
</comment>
<keyword evidence="1" id="KW-0223">Dioxygenase</keyword>
<dbReference type="GO" id="GO:0016121">
    <property type="term" value="P:carotene catabolic process"/>
    <property type="evidence" value="ECO:0007669"/>
    <property type="project" value="UniProtKB-UniRule"/>
</dbReference>
<reference evidence="2 3" key="1">
    <citation type="submission" date="2019-07" db="EMBL/GenBank/DDBJ databases">
        <title>R&amp;d 2014.</title>
        <authorList>
            <person name="Klenk H.-P."/>
        </authorList>
    </citation>
    <scope>NUCLEOTIDE SEQUENCE [LARGE SCALE GENOMIC DNA]</scope>
    <source>
        <strain evidence="2 3">DSM 43868</strain>
    </source>
</reference>
<dbReference type="GO" id="GO:0005506">
    <property type="term" value="F:iron ion binding"/>
    <property type="evidence" value="ECO:0007669"/>
    <property type="project" value="UniProtKB-UniRule"/>
</dbReference>
<dbReference type="EC" id="1.13.11.63" evidence="1"/>
<dbReference type="Proteomes" id="UP000319825">
    <property type="component" value="Unassembled WGS sequence"/>
</dbReference>
<feature type="binding site" evidence="1">
    <location>
        <position position="102"/>
    </location>
    <ligand>
        <name>Fe cation</name>
        <dbReference type="ChEBI" id="CHEBI:24875"/>
    </ligand>
</feature>
<dbReference type="GO" id="GO:0005886">
    <property type="term" value="C:plasma membrane"/>
    <property type="evidence" value="ECO:0007669"/>
    <property type="project" value="UniProtKB-SubCell"/>
</dbReference>
<keyword evidence="1" id="KW-0560">Oxidoreductase</keyword>
<gene>
    <name evidence="2" type="ORF">JD77_04792</name>
</gene>
<organism evidence="2 3">
    <name type="scientific">Micromonospora olivasterospora</name>
    <dbReference type="NCBI Taxonomy" id="1880"/>
    <lineage>
        <taxon>Bacteria</taxon>
        <taxon>Bacillati</taxon>
        <taxon>Actinomycetota</taxon>
        <taxon>Actinomycetes</taxon>
        <taxon>Micromonosporales</taxon>
        <taxon>Micromonosporaceae</taxon>
        <taxon>Micromonospora</taxon>
    </lineage>
</organism>
<feature type="binding site" evidence="1">
    <location>
        <position position="45"/>
    </location>
    <ligand>
        <name>Fe cation</name>
        <dbReference type="ChEBI" id="CHEBI:24875"/>
    </ligand>
</feature>
<comment type="caution">
    <text evidence="1">Lacks conserved residue(s) required for the propagation of feature annotation.</text>
</comment>
<dbReference type="NCBIfam" id="TIGR03753">
    <property type="entry name" value="blh_monoox"/>
    <property type="match status" value="1"/>
</dbReference>
<feature type="transmembrane region" description="Helical" evidence="1">
    <location>
        <begin position="250"/>
        <end position="270"/>
    </location>
</feature>
<feature type="transmembrane region" description="Helical" evidence="1">
    <location>
        <begin position="196"/>
        <end position="217"/>
    </location>
</feature>
<protein>
    <recommendedName>
        <fullName evidence="1">Probable beta-carotene 15,15'-dioxygenase</fullName>
        <ecNumber evidence="1">1.13.11.63</ecNumber>
    </recommendedName>
</protein>
<comment type="similarity">
    <text evidence="1">Belongs to the Brp/Blh beta-carotene diooxygenase family.</text>
</comment>
<name>A0A562IG28_MICOL</name>
<dbReference type="EMBL" id="VLKE01000001">
    <property type="protein sequence ID" value="TWH69778.1"/>
    <property type="molecule type" value="Genomic_DNA"/>
</dbReference>
<dbReference type="GO" id="GO:0004497">
    <property type="term" value="F:monooxygenase activity"/>
    <property type="evidence" value="ECO:0007669"/>
    <property type="project" value="UniProtKB-KW"/>
</dbReference>
<keyword evidence="1" id="KW-1003">Cell membrane</keyword>
<keyword evidence="1" id="KW-0479">Metal-binding</keyword>
<evidence type="ECO:0000313" key="3">
    <source>
        <dbReference type="Proteomes" id="UP000319825"/>
    </source>
</evidence>
<feature type="binding site" evidence="1">
    <location>
        <position position="219"/>
    </location>
    <ligand>
        <name>Fe cation</name>
        <dbReference type="ChEBI" id="CHEBI:24875"/>
    </ligand>
</feature>
<dbReference type="HAMAP" id="MF_02093">
    <property type="entry name" value="Beta_carotene_diox"/>
    <property type="match status" value="1"/>
</dbReference>
<comment type="catalytic activity">
    <reaction evidence="1">
        <text>all-trans-beta-carotene + O2 = 2 all-trans-retinal</text>
        <dbReference type="Rhea" id="RHEA:32887"/>
        <dbReference type="ChEBI" id="CHEBI:15379"/>
        <dbReference type="ChEBI" id="CHEBI:17579"/>
        <dbReference type="ChEBI" id="CHEBI:17898"/>
        <dbReference type="EC" id="1.13.11.63"/>
    </reaction>
</comment>
<keyword evidence="1" id="KW-0812">Transmembrane</keyword>
<feature type="binding site" evidence="1">
    <location>
        <position position="223"/>
    </location>
    <ligand>
        <name>Fe cation</name>
        <dbReference type="ChEBI" id="CHEBI:24875"/>
    </ligand>
</feature>
<keyword evidence="1" id="KW-0408">Iron</keyword>
<dbReference type="GO" id="GO:0010436">
    <property type="term" value="F:carotenoid dioxygenase activity"/>
    <property type="evidence" value="ECO:0007669"/>
    <property type="project" value="UniProtKB-UniRule"/>
</dbReference>
<comment type="subcellular location">
    <subcellularLocation>
        <location evidence="1">Cell membrane</location>
        <topology evidence="1">Multi-pass membrane protein</topology>
    </subcellularLocation>
</comment>
<keyword evidence="2" id="KW-0503">Monooxygenase</keyword>
<keyword evidence="1" id="KW-0472">Membrane</keyword>
<dbReference type="Pfam" id="PF15461">
    <property type="entry name" value="BCD"/>
    <property type="match status" value="1"/>
</dbReference>
<dbReference type="GO" id="GO:0003834">
    <property type="term" value="F:beta-carotene 15,15'-dioxygenase activity"/>
    <property type="evidence" value="ECO:0007669"/>
    <property type="project" value="UniProtKB-EC"/>
</dbReference>
<keyword evidence="1" id="KW-1133">Transmembrane helix</keyword>
<sequence>MLLRADTVGILALLAVLVPYLLTQAEAAASTPIPALLGLVLGLPHGAVDHLVPAWLSTEARRWGRRLSLLLGYAAMAGTGLLAYHAAPAAVLLGFLVLAIAHFGAGDEAFRAERDGRRKRLRPHGVLAYGAPPVVFPLVLSRDQVDELLERVAAGSTTPLTSEVRAAALVLTVSAMALTAVQHARGRRVRDLVELGLLAAVFAIVPPALAFGVYFAAWHSLRHIARLLCADPANTAYLRAGRLGPPLRRFALHAAAPTAAVLVSFALLAHHTGTAGVLPAAFALLAALTVPHTVVVAWLDRRAR</sequence>
<dbReference type="InterPro" id="IPR022270">
    <property type="entry name" value="Blh_diox"/>
</dbReference>
<comment type="cofactor">
    <cofactor evidence="1">
        <name>Fe(2+)</name>
        <dbReference type="ChEBI" id="CHEBI:29033"/>
    </cofactor>
</comment>
<dbReference type="AlphaFoldDB" id="A0A562IG28"/>
<proteinExistence type="inferred from homology"/>
<evidence type="ECO:0000313" key="2">
    <source>
        <dbReference type="EMBL" id="TWH69778.1"/>
    </source>
</evidence>
<comment type="function">
    <text evidence="1">Catalyzes the cleavage of beta-carotene at its central double bond (15,15') to yield two molecules of all-trans-retinal.</text>
</comment>